<evidence type="ECO:0000313" key="2">
    <source>
        <dbReference type="EMBL" id="MCI94692.1"/>
    </source>
</evidence>
<accession>A0A392W4R4</accession>
<name>A0A392W4R4_9FABA</name>
<comment type="caution">
    <text evidence="2">The sequence shown here is derived from an EMBL/GenBank/DDBJ whole genome shotgun (WGS) entry which is preliminary data.</text>
</comment>
<keyword evidence="3" id="KW-1185">Reference proteome</keyword>
<dbReference type="EMBL" id="LXQA011363677">
    <property type="protein sequence ID" value="MCI94692.1"/>
    <property type="molecule type" value="Genomic_DNA"/>
</dbReference>
<proteinExistence type="predicted"/>
<feature type="non-terminal residue" evidence="2">
    <location>
        <position position="58"/>
    </location>
</feature>
<feature type="compositionally biased region" description="Acidic residues" evidence="1">
    <location>
        <begin position="1"/>
        <end position="11"/>
    </location>
</feature>
<feature type="region of interest" description="Disordered" evidence="1">
    <location>
        <begin position="1"/>
        <end position="20"/>
    </location>
</feature>
<evidence type="ECO:0000256" key="1">
    <source>
        <dbReference type="SAM" id="MobiDB-lite"/>
    </source>
</evidence>
<dbReference type="AlphaFoldDB" id="A0A392W4R4"/>
<sequence length="58" mass="6613">MMLTEDGEVEDITPMSFEGSSNGRFEAVQGKLNELLDENGLMFNFRRSMLSLTEHDDK</sequence>
<dbReference type="Proteomes" id="UP000265520">
    <property type="component" value="Unassembled WGS sequence"/>
</dbReference>
<protein>
    <submittedName>
        <fullName evidence="2">Uncharacterized protein</fullName>
    </submittedName>
</protein>
<reference evidence="2 3" key="1">
    <citation type="journal article" date="2018" name="Front. Plant Sci.">
        <title>Red Clover (Trifolium pratense) and Zigzag Clover (T. medium) - A Picture of Genomic Similarities and Differences.</title>
        <authorList>
            <person name="Dluhosova J."/>
            <person name="Istvanek J."/>
            <person name="Nedelnik J."/>
            <person name="Repkova J."/>
        </authorList>
    </citation>
    <scope>NUCLEOTIDE SEQUENCE [LARGE SCALE GENOMIC DNA]</scope>
    <source>
        <strain evidence="3">cv. 10/8</strain>
        <tissue evidence="2">Leaf</tissue>
    </source>
</reference>
<organism evidence="2 3">
    <name type="scientific">Trifolium medium</name>
    <dbReference type="NCBI Taxonomy" id="97028"/>
    <lineage>
        <taxon>Eukaryota</taxon>
        <taxon>Viridiplantae</taxon>
        <taxon>Streptophyta</taxon>
        <taxon>Embryophyta</taxon>
        <taxon>Tracheophyta</taxon>
        <taxon>Spermatophyta</taxon>
        <taxon>Magnoliopsida</taxon>
        <taxon>eudicotyledons</taxon>
        <taxon>Gunneridae</taxon>
        <taxon>Pentapetalae</taxon>
        <taxon>rosids</taxon>
        <taxon>fabids</taxon>
        <taxon>Fabales</taxon>
        <taxon>Fabaceae</taxon>
        <taxon>Papilionoideae</taxon>
        <taxon>50 kb inversion clade</taxon>
        <taxon>NPAAA clade</taxon>
        <taxon>Hologalegina</taxon>
        <taxon>IRL clade</taxon>
        <taxon>Trifolieae</taxon>
        <taxon>Trifolium</taxon>
    </lineage>
</organism>
<evidence type="ECO:0000313" key="3">
    <source>
        <dbReference type="Proteomes" id="UP000265520"/>
    </source>
</evidence>